<evidence type="ECO:0000313" key="2">
    <source>
        <dbReference type="EMBL" id="CAG4925764.1"/>
    </source>
</evidence>
<organism evidence="2 3">
    <name type="scientific">Paraburkholderia saeva</name>
    <dbReference type="NCBI Taxonomy" id="2777537"/>
    <lineage>
        <taxon>Bacteria</taxon>
        <taxon>Pseudomonadati</taxon>
        <taxon>Pseudomonadota</taxon>
        <taxon>Betaproteobacteria</taxon>
        <taxon>Burkholderiales</taxon>
        <taxon>Burkholderiaceae</taxon>
        <taxon>Paraburkholderia</taxon>
    </lineage>
</organism>
<sequence length="109" mass="11391">MKIKPGALAATFILSAPVVGYAQQPDTGLTRAQVRAELVPLEKAGYSPSHGRDPYYPDDIQTALARIQAVNPAANNAATSGYGGIENGTSETASRTAVRTAQASIYFGH</sequence>
<name>A0A9N8X4K5_9BURK</name>
<dbReference type="InterPro" id="IPR025421">
    <property type="entry name" value="DUF4148"/>
</dbReference>
<evidence type="ECO:0000256" key="1">
    <source>
        <dbReference type="SAM" id="SignalP"/>
    </source>
</evidence>
<reference evidence="2" key="1">
    <citation type="submission" date="2021-04" db="EMBL/GenBank/DDBJ databases">
        <authorList>
            <person name="Vanwijnsberghe S."/>
        </authorList>
    </citation>
    <scope>NUCLEOTIDE SEQUENCE</scope>
    <source>
        <strain evidence="2">LMG 31841</strain>
    </source>
</reference>
<dbReference type="Proteomes" id="UP000789704">
    <property type="component" value="Unassembled WGS sequence"/>
</dbReference>
<keyword evidence="1" id="KW-0732">Signal</keyword>
<keyword evidence="3" id="KW-1185">Reference proteome</keyword>
<proteinExistence type="predicted"/>
<evidence type="ECO:0000313" key="3">
    <source>
        <dbReference type="Proteomes" id="UP000789704"/>
    </source>
</evidence>
<dbReference type="RefSeq" id="WP_228883702.1">
    <property type="nucleotide sequence ID" value="NZ_CAJQYX010000031.1"/>
</dbReference>
<evidence type="ECO:0008006" key="4">
    <source>
        <dbReference type="Google" id="ProtNLM"/>
    </source>
</evidence>
<dbReference type="AlphaFoldDB" id="A0A9N8X4K5"/>
<gene>
    <name evidence="2" type="ORF">LMG31841_05519</name>
</gene>
<dbReference type="EMBL" id="CAJQZC010000016">
    <property type="protein sequence ID" value="CAG4925764.1"/>
    <property type="molecule type" value="Genomic_DNA"/>
</dbReference>
<feature type="chain" id="PRO_5040318380" description="DUF4148 domain-containing protein" evidence="1">
    <location>
        <begin position="23"/>
        <end position="109"/>
    </location>
</feature>
<dbReference type="Pfam" id="PF13663">
    <property type="entry name" value="DUF4148"/>
    <property type="match status" value="1"/>
</dbReference>
<protein>
    <recommendedName>
        <fullName evidence="4">DUF4148 domain-containing protein</fullName>
    </recommendedName>
</protein>
<accession>A0A9N8X4K5</accession>
<comment type="caution">
    <text evidence="2">The sequence shown here is derived from an EMBL/GenBank/DDBJ whole genome shotgun (WGS) entry which is preliminary data.</text>
</comment>
<feature type="signal peptide" evidence="1">
    <location>
        <begin position="1"/>
        <end position="22"/>
    </location>
</feature>